<gene>
    <name evidence="4" type="ORF">FC18_GL000274</name>
</gene>
<dbReference type="RefSeq" id="WP_054677011.1">
    <property type="nucleotide sequence ID" value="NZ_AYYO01000055.1"/>
</dbReference>
<feature type="DNA-binding region" description="H-T-H motif" evidence="2">
    <location>
        <begin position="35"/>
        <end position="54"/>
    </location>
</feature>
<proteinExistence type="predicted"/>
<dbReference type="OrthoDB" id="9810250at2"/>
<evidence type="ECO:0000259" key="3">
    <source>
        <dbReference type="PROSITE" id="PS50977"/>
    </source>
</evidence>
<dbReference type="SUPFAM" id="SSF46689">
    <property type="entry name" value="Homeodomain-like"/>
    <property type="match status" value="1"/>
</dbReference>
<dbReference type="Gene3D" id="1.10.357.10">
    <property type="entry name" value="Tetracycline Repressor, domain 2"/>
    <property type="match status" value="1"/>
</dbReference>
<sequence length="189" mass="21744">MAATKHAQKIREDSTAYLTTALLQLLEKKPLAEIKVTELVTRAGVSRMAFYRNFDTLADVLRAYFAPRMTRLFDDVITQVPSPAKLGDMQQFFAEMGHALHLAEKRNYEYIVQQLFADNMVRYYQLTLPTGADDAGMQRYWIRFMSAGVYAIWREWLLSGANETLDEMHELIGKLQRATLAVIEQDADR</sequence>
<dbReference type="STRING" id="1291052.FC18_GL000274"/>
<evidence type="ECO:0000256" key="2">
    <source>
        <dbReference type="PROSITE-ProRule" id="PRU00335"/>
    </source>
</evidence>
<evidence type="ECO:0000313" key="4">
    <source>
        <dbReference type="EMBL" id="KRM54470.1"/>
    </source>
</evidence>
<dbReference type="PATRIC" id="fig|1291052.5.peg.283"/>
<dbReference type="Proteomes" id="UP000051679">
    <property type="component" value="Unassembled WGS sequence"/>
</dbReference>
<dbReference type="AlphaFoldDB" id="A0A0R1ZS04"/>
<feature type="domain" description="HTH tetR-type" evidence="3">
    <location>
        <begin position="12"/>
        <end position="72"/>
    </location>
</feature>
<keyword evidence="5" id="KW-1185">Reference proteome</keyword>
<reference evidence="4 5" key="1">
    <citation type="journal article" date="2015" name="Genome Announc.">
        <title>Expanding the biotechnology potential of lactobacilli through comparative genomics of 213 strains and associated genera.</title>
        <authorList>
            <person name="Sun Z."/>
            <person name="Harris H.M."/>
            <person name="McCann A."/>
            <person name="Guo C."/>
            <person name="Argimon S."/>
            <person name="Zhang W."/>
            <person name="Yang X."/>
            <person name="Jeffery I.B."/>
            <person name="Cooney J.C."/>
            <person name="Kagawa T.F."/>
            <person name="Liu W."/>
            <person name="Song Y."/>
            <person name="Salvetti E."/>
            <person name="Wrobel A."/>
            <person name="Rasinkangas P."/>
            <person name="Parkhill J."/>
            <person name="Rea M.C."/>
            <person name="O'Sullivan O."/>
            <person name="Ritari J."/>
            <person name="Douillard F.P."/>
            <person name="Paul Ross R."/>
            <person name="Yang R."/>
            <person name="Briner A.E."/>
            <person name="Felis G.E."/>
            <person name="de Vos W.M."/>
            <person name="Barrangou R."/>
            <person name="Klaenhammer T.R."/>
            <person name="Caufield P.W."/>
            <person name="Cui Y."/>
            <person name="Zhang H."/>
            <person name="O'Toole P.W."/>
        </authorList>
    </citation>
    <scope>NUCLEOTIDE SEQUENCE [LARGE SCALE GENOMIC DNA]</scope>
    <source>
        <strain evidence="4 5">DSM 20505</strain>
    </source>
</reference>
<dbReference type="InterPro" id="IPR001647">
    <property type="entry name" value="HTH_TetR"/>
</dbReference>
<accession>A0A0R1ZS04</accession>
<dbReference type="GO" id="GO:0003677">
    <property type="term" value="F:DNA binding"/>
    <property type="evidence" value="ECO:0007669"/>
    <property type="project" value="UniProtKB-UniRule"/>
</dbReference>
<dbReference type="EMBL" id="AYYO01000055">
    <property type="protein sequence ID" value="KRM54470.1"/>
    <property type="molecule type" value="Genomic_DNA"/>
</dbReference>
<name>A0A0R1ZS04_9LACO</name>
<organism evidence="4 5">
    <name type="scientific">Lacticaseibacillus sharpeae JCM 1186 = DSM 20505</name>
    <dbReference type="NCBI Taxonomy" id="1291052"/>
    <lineage>
        <taxon>Bacteria</taxon>
        <taxon>Bacillati</taxon>
        <taxon>Bacillota</taxon>
        <taxon>Bacilli</taxon>
        <taxon>Lactobacillales</taxon>
        <taxon>Lactobacillaceae</taxon>
        <taxon>Lacticaseibacillus</taxon>
    </lineage>
</organism>
<protein>
    <submittedName>
        <fullName evidence="4">Transcription regulator</fullName>
    </submittedName>
</protein>
<dbReference type="PROSITE" id="PS50977">
    <property type="entry name" value="HTH_TETR_2"/>
    <property type="match status" value="1"/>
</dbReference>
<dbReference type="InterPro" id="IPR009057">
    <property type="entry name" value="Homeodomain-like_sf"/>
</dbReference>
<evidence type="ECO:0000313" key="5">
    <source>
        <dbReference type="Proteomes" id="UP000051679"/>
    </source>
</evidence>
<evidence type="ECO:0000256" key="1">
    <source>
        <dbReference type="ARBA" id="ARBA00023125"/>
    </source>
</evidence>
<comment type="caution">
    <text evidence="4">The sequence shown here is derived from an EMBL/GenBank/DDBJ whole genome shotgun (WGS) entry which is preliminary data.</text>
</comment>
<keyword evidence="1 2" id="KW-0238">DNA-binding</keyword>